<protein>
    <submittedName>
        <fullName evidence="1">Uncharacterized protein</fullName>
    </submittedName>
</protein>
<name>A0A176WIA9_MARPO</name>
<evidence type="ECO:0000313" key="2">
    <source>
        <dbReference type="Proteomes" id="UP000077202"/>
    </source>
</evidence>
<comment type="caution">
    <text evidence="1">The sequence shown here is derived from an EMBL/GenBank/DDBJ whole genome shotgun (WGS) entry which is preliminary data.</text>
</comment>
<dbReference type="EMBL" id="LVLJ01000698">
    <property type="protein sequence ID" value="OAE32938.1"/>
    <property type="molecule type" value="Genomic_DNA"/>
</dbReference>
<organism evidence="1 2">
    <name type="scientific">Marchantia polymorpha subsp. ruderalis</name>
    <dbReference type="NCBI Taxonomy" id="1480154"/>
    <lineage>
        <taxon>Eukaryota</taxon>
        <taxon>Viridiplantae</taxon>
        <taxon>Streptophyta</taxon>
        <taxon>Embryophyta</taxon>
        <taxon>Marchantiophyta</taxon>
        <taxon>Marchantiopsida</taxon>
        <taxon>Marchantiidae</taxon>
        <taxon>Marchantiales</taxon>
        <taxon>Marchantiaceae</taxon>
        <taxon>Marchantia</taxon>
    </lineage>
</organism>
<keyword evidence="2" id="KW-1185">Reference proteome</keyword>
<sequence>MLVCSFVSYLASRCAFSDRLPLGQYQAECCLKVENLSAKPVSEWSLQDWEELTNATKCCDMSDRYRLSACSAVASARENPQIEPKAVEPSDCCMLLDALMRRPHAEWTFRERLHYRKWNECCAEHMVYEQSIHKHVKEGSGDDCCKSFEALNCTSAEDLSAEERGRLNAAPQNRLMWTMKDSLDPKHGETSVDLDMDALVDTSIAALERSEMKSMTPAMRGGFVPRAADLLKLCGTT</sequence>
<reference evidence="1" key="1">
    <citation type="submission" date="2016-03" db="EMBL/GenBank/DDBJ databases">
        <title>Mechanisms controlling the formation of the plant cell surface in tip-growing cells are functionally conserved among land plants.</title>
        <authorList>
            <person name="Honkanen S."/>
            <person name="Jones V.A."/>
            <person name="Morieri G."/>
            <person name="Champion C."/>
            <person name="Hetherington A.J."/>
            <person name="Kelly S."/>
            <person name="Saint-Marcoux D."/>
            <person name="Proust H."/>
            <person name="Prescott H."/>
            <person name="Dolan L."/>
        </authorList>
    </citation>
    <scope>NUCLEOTIDE SEQUENCE [LARGE SCALE GENOMIC DNA]</scope>
    <source>
        <tissue evidence="1">Whole gametophyte</tissue>
    </source>
</reference>
<evidence type="ECO:0000313" key="1">
    <source>
        <dbReference type="EMBL" id="OAE32938.1"/>
    </source>
</evidence>
<accession>A0A176WIA9</accession>
<proteinExistence type="predicted"/>
<dbReference type="Proteomes" id="UP000077202">
    <property type="component" value="Unassembled WGS sequence"/>
</dbReference>
<dbReference type="AlphaFoldDB" id="A0A176WIA9"/>
<gene>
    <name evidence="1" type="ORF">AXG93_673s1150</name>
</gene>